<dbReference type="Pfam" id="PF16916">
    <property type="entry name" value="ZT_dimer"/>
    <property type="match status" value="1"/>
</dbReference>
<feature type="domain" description="Cation efflux protein cytoplasmic" evidence="3">
    <location>
        <begin position="132"/>
        <end position="175"/>
    </location>
</feature>
<dbReference type="PANTHER" id="PTHR45820">
    <property type="entry name" value="FI23527P1"/>
    <property type="match status" value="1"/>
</dbReference>
<gene>
    <name evidence="4" type="ORF">AX774_g2777</name>
</gene>
<organism evidence="4 5">
    <name type="scientific">Zancudomyces culisetae</name>
    <name type="common">Gut fungus</name>
    <name type="synonym">Smittium culisetae</name>
    <dbReference type="NCBI Taxonomy" id="1213189"/>
    <lineage>
        <taxon>Eukaryota</taxon>
        <taxon>Fungi</taxon>
        <taxon>Fungi incertae sedis</taxon>
        <taxon>Zoopagomycota</taxon>
        <taxon>Kickxellomycotina</taxon>
        <taxon>Harpellomycetes</taxon>
        <taxon>Harpellales</taxon>
        <taxon>Legeriomycetaceae</taxon>
        <taxon>Zancudomyces</taxon>
    </lineage>
</organism>
<name>A0A1R1PRX5_ZANCU</name>
<proteinExistence type="inferred from homology"/>
<dbReference type="Proteomes" id="UP000188320">
    <property type="component" value="Unassembled WGS sequence"/>
</dbReference>
<dbReference type="InterPro" id="IPR036837">
    <property type="entry name" value="Cation_efflux_CTD_sf"/>
</dbReference>
<accession>A0A1R1PRX5</accession>
<dbReference type="SUPFAM" id="SSF160240">
    <property type="entry name" value="Cation efflux protein cytoplasmic domain-like"/>
    <property type="match status" value="1"/>
</dbReference>
<keyword evidence="5" id="KW-1185">Reference proteome</keyword>
<dbReference type="GO" id="GO:0005385">
    <property type="term" value="F:zinc ion transmembrane transporter activity"/>
    <property type="evidence" value="ECO:0007669"/>
    <property type="project" value="TreeGrafter"/>
</dbReference>
<evidence type="ECO:0000259" key="3">
    <source>
        <dbReference type="Pfam" id="PF16916"/>
    </source>
</evidence>
<dbReference type="GO" id="GO:0006882">
    <property type="term" value="P:intracellular zinc ion homeostasis"/>
    <property type="evidence" value="ECO:0007669"/>
    <property type="project" value="TreeGrafter"/>
</dbReference>
<evidence type="ECO:0000256" key="2">
    <source>
        <dbReference type="ARBA" id="ARBA00022833"/>
    </source>
</evidence>
<keyword evidence="2" id="KW-0862">Zinc</keyword>
<evidence type="ECO:0000313" key="4">
    <source>
        <dbReference type="EMBL" id="OMH83701.1"/>
    </source>
</evidence>
<dbReference type="AlphaFoldDB" id="A0A1R1PRX5"/>
<comment type="caution">
    <text evidence="4">The sequence shown here is derived from an EMBL/GenBank/DDBJ whole genome shotgun (WGS) entry which is preliminary data.</text>
</comment>
<dbReference type="PANTHER" id="PTHR45820:SF4">
    <property type="entry name" value="ZINC TRANSPORTER 63C, ISOFORM F"/>
    <property type="match status" value="1"/>
</dbReference>
<dbReference type="GO" id="GO:0016020">
    <property type="term" value="C:membrane"/>
    <property type="evidence" value="ECO:0007669"/>
    <property type="project" value="TreeGrafter"/>
</dbReference>
<comment type="similarity">
    <text evidence="1">Belongs to the cation diffusion facilitator (CDF) transporter (TC 2.A.4) family. SLC30A subfamily.</text>
</comment>
<evidence type="ECO:0000256" key="1">
    <source>
        <dbReference type="ARBA" id="ARBA00008873"/>
    </source>
</evidence>
<dbReference type="InterPro" id="IPR027470">
    <property type="entry name" value="Cation_efflux_CTD"/>
</dbReference>
<sequence length="309" mass="34381">MRCCLTLFNGLYLGNQVYTFENDLSREDELRPQTDYPPVTQVAILESAEMLKKYSSGAYDLNELNKFEDHPPLASDTKSLHRDQKSKVGGESGHLNMYGVWLHVSIVIYVAKTPLFCCYLRSTSFILMQGVPPAINVKRLHQELRNIEGVSNVHELHVWQLSDTKTVASVHLHIQRPKLSKLKANANSKSSTDISKIYMTVAKQANDILHRYGVHSTTIQPEFLFAEFFGDDISSASENAGYLDLNNQKRGDSRKISAKSTIGGASIKSVLQNIDTSAQACLLRCQDGACAASECCDFLASDSEDHHAH</sequence>
<dbReference type="OrthoDB" id="9944568at2759"/>
<dbReference type="EMBL" id="LSSK01000327">
    <property type="protein sequence ID" value="OMH83701.1"/>
    <property type="molecule type" value="Genomic_DNA"/>
</dbReference>
<evidence type="ECO:0000313" key="5">
    <source>
        <dbReference type="Proteomes" id="UP000188320"/>
    </source>
</evidence>
<protein>
    <submittedName>
        <fullName evidence="4">Zinc transporter 1</fullName>
    </submittedName>
</protein>
<reference evidence="5" key="1">
    <citation type="submission" date="2017-01" db="EMBL/GenBank/DDBJ databases">
        <authorList>
            <person name="Wang Y."/>
            <person name="White M."/>
            <person name="Kvist S."/>
            <person name="Moncalvo J.-M."/>
        </authorList>
    </citation>
    <scope>NUCLEOTIDE SEQUENCE [LARGE SCALE GENOMIC DNA]</scope>
    <source>
        <strain evidence="5">COL-18-3</strain>
    </source>
</reference>